<dbReference type="PROSITE" id="PS50262">
    <property type="entry name" value="G_PROTEIN_RECEP_F1_2"/>
    <property type="match status" value="1"/>
</dbReference>
<evidence type="ECO:0000256" key="2">
    <source>
        <dbReference type="ARBA" id="ARBA00022475"/>
    </source>
</evidence>
<keyword evidence="6 10" id="KW-0472">Membrane</keyword>
<organism evidence="12 13">
    <name type="scientific">Gadus morhua</name>
    <name type="common">Atlantic cod</name>
    <dbReference type="NCBI Taxonomy" id="8049"/>
    <lineage>
        <taxon>Eukaryota</taxon>
        <taxon>Metazoa</taxon>
        <taxon>Chordata</taxon>
        <taxon>Craniata</taxon>
        <taxon>Vertebrata</taxon>
        <taxon>Euteleostomi</taxon>
        <taxon>Actinopterygii</taxon>
        <taxon>Neopterygii</taxon>
        <taxon>Teleostei</taxon>
        <taxon>Neoteleostei</taxon>
        <taxon>Acanthomorphata</taxon>
        <taxon>Zeiogadaria</taxon>
        <taxon>Gadariae</taxon>
        <taxon>Gadiformes</taxon>
        <taxon>Gadoidei</taxon>
        <taxon>Gadidae</taxon>
        <taxon>Gadus</taxon>
    </lineage>
</organism>
<reference evidence="12" key="1">
    <citation type="submission" date="2025-08" db="UniProtKB">
        <authorList>
            <consortium name="Ensembl"/>
        </authorList>
    </citation>
    <scope>IDENTIFICATION</scope>
</reference>
<comment type="similarity">
    <text evidence="9">Belongs to the G-protein coupled receptor 1 family.</text>
</comment>
<keyword evidence="4 10" id="KW-1133">Transmembrane helix</keyword>
<dbReference type="InterPro" id="IPR050119">
    <property type="entry name" value="CCR1-9-like"/>
</dbReference>
<dbReference type="SUPFAM" id="SSF81321">
    <property type="entry name" value="Family A G protein-coupled receptor-like"/>
    <property type="match status" value="1"/>
</dbReference>
<dbReference type="InterPro" id="IPR000355">
    <property type="entry name" value="Chemokine_rcpt"/>
</dbReference>
<keyword evidence="7 9" id="KW-0675">Receptor</keyword>
<keyword evidence="13" id="KW-1185">Reference proteome</keyword>
<proteinExistence type="inferred from homology"/>
<dbReference type="GO" id="GO:0006955">
    <property type="term" value="P:immune response"/>
    <property type="evidence" value="ECO:0007669"/>
    <property type="project" value="TreeGrafter"/>
</dbReference>
<evidence type="ECO:0000256" key="8">
    <source>
        <dbReference type="ARBA" id="ARBA00023224"/>
    </source>
</evidence>
<feature type="transmembrane region" description="Helical" evidence="10">
    <location>
        <begin position="148"/>
        <end position="168"/>
    </location>
</feature>
<dbReference type="AlphaFoldDB" id="A0A8C5F4X5"/>
<dbReference type="Ensembl" id="ENSGMOT00000005070.2">
    <property type="protein sequence ID" value="ENSGMOP00000004926.2"/>
    <property type="gene ID" value="ENSGMOG00000004653.2"/>
</dbReference>
<keyword evidence="8 9" id="KW-0807">Transducer</keyword>
<dbReference type="PRINTS" id="PR00237">
    <property type="entry name" value="GPCRRHODOPSN"/>
</dbReference>
<feature type="transmembrane region" description="Helical" evidence="10">
    <location>
        <begin position="238"/>
        <end position="259"/>
    </location>
</feature>
<dbReference type="GO" id="GO:0016493">
    <property type="term" value="F:C-C chemokine receptor activity"/>
    <property type="evidence" value="ECO:0007669"/>
    <property type="project" value="TreeGrafter"/>
</dbReference>
<evidence type="ECO:0000256" key="3">
    <source>
        <dbReference type="ARBA" id="ARBA00022692"/>
    </source>
</evidence>
<dbReference type="CDD" id="cd14984">
    <property type="entry name" value="7tmA_Chemokine_R"/>
    <property type="match status" value="1"/>
</dbReference>
<dbReference type="GO" id="GO:0019722">
    <property type="term" value="P:calcium-mediated signaling"/>
    <property type="evidence" value="ECO:0007669"/>
    <property type="project" value="TreeGrafter"/>
</dbReference>
<dbReference type="PROSITE" id="PS00237">
    <property type="entry name" value="G_PROTEIN_RECEP_F1_1"/>
    <property type="match status" value="1"/>
</dbReference>
<reference evidence="12" key="2">
    <citation type="submission" date="2025-09" db="UniProtKB">
        <authorList>
            <consortium name="Ensembl"/>
        </authorList>
    </citation>
    <scope>IDENTIFICATION</scope>
</reference>
<dbReference type="GeneTree" id="ENSGT01020000230359"/>
<comment type="subcellular location">
    <subcellularLocation>
        <location evidence="1">Cell membrane</location>
        <topology evidence="1">Multi-pass membrane protein</topology>
    </subcellularLocation>
</comment>
<keyword evidence="5 9" id="KW-0297">G-protein coupled receptor</keyword>
<evidence type="ECO:0000259" key="11">
    <source>
        <dbReference type="PROSITE" id="PS50262"/>
    </source>
</evidence>
<sequence length="352" mass="40097">ILSAGDYDYANYYNEGDWTVCKNSTPEFWSYGPVFLPILYSLVFILGLIGNGLVVAVFAKHSSQINMTDICLLNLAISDLFFVLSMPFYSHSASSRNWIFGTFMCHLISILYLVGFYGGVFCVIVMTLDRYVVIMHAHTLARHRRTRLGVAVTALVWVLSFFISLPSMASLQLQEDQRCSVWLCEIFSERNTKRDYVILSNNVFGLLIPLLVMAVCYSRVLPSLMAMRSTKRYRAVKLVIIIVVVFFLFWTPYNIALFLSYYRDKNENFGANSEFDLPLFIQITEAIAFTHCCLNPIIYAFVGQKFARRAVGLLHAWMPCVFRRVPRDPVCSSRRCSVGTMSSEATSTFLTP</sequence>
<feature type="transmembrane region" description="Helical" evidence="10">
    <location>
        <begin position="98"/>
        <end position="128"/>
    </location>
</feature>
<evidence type="ECO:0000256" key="4">
    <source>
        <dbReference type="ARBA" id="ARBA00022989"/>
    </source>
</evidence>
<dbReference type="PRINTS" id="PR00657">
    <property type="entry name" value="CCCHEMOKINER"/>
</dbReference>
<dbReference type="Proteomes" id="UP000694546">
    <property type="component" value="Chromosome 11"/>
</dbReference>
<dbReference type="PANTHER" id="PTHR10489">
    <property type="entry name" value="CELL ADHESION MOLECULE"/>
    <property type="match status" value="1"/>
</dbReference>
<dbReference type="GO" id="GO:0009897">
    <property type="term" value="C:external side of plasma membrane"/>
    <property type="evidence" value="ECO:0007669"/>
    <property type="project" value="TreeGrafter"/>
</dbReference>
<evidence type="ECO:0000256" key="5">
    <source>
        <dbReference type="ARBA" id="ARBA00023040"/>
    </source>
</evidence>
<evidence type="ECO:0000256" key="9">
    <source>
        <dbReference type="RuleBase" id="RU000688"/>
    </source>
</evidence>
<evidence type="ECO:0000256" key="10">
    <source>
        <dbReference type="SAM" id="Phobius"/>
    </source>
</evidence>
<keyword evidence="3 9" id="KW-0812">Transmembrane</keyword>
<dbReference type="InterPro" id="IPR017452">
    <property type="entry name" value="GPCR_Rhodpsn_7TM"/>
</dbReference>
<name>A0A8C5F4X5_GADMO</name>
<evidence type="ECO:0000313" key="12">
    <source>
        <dbReference type="Ensembl" id="ENSGMOP00000004926.2"/>
    </source>
</evidence>
<dbReference type="GO" id="GO:0007204">
    <property type="term" value="P:positive regulation of cytosolic calcium ion concentration"/>
    <property type="evidence" value="ECO:0007669"/>
    <property type="project" value="TreeGrafter"/>
</dbReference>
<feature type="transmembrane region" description="Helical" evidence="10">
    <location>
        <begin position="71"/>
        <end position="92"/>
    </location>
</feature>
<dbReference type="InterPro" id="IPR000276">
    <property type="entry name" value="GPCR_Rhodpsn"/>
</dbReference>
<dbReference type="OMA" id="AIAFTHC"/>
<keyword evidence="2" id="KW-1003">Cell membrane</keyword>
<feature type="transmembrane region" description="Helical" evidence="10">
    <location>
        <begin position="196"/>
        <end position="217"/>
    </location>
</feature>
<dbReference type="Gene3D" id="1.20.1070.10">
    <property type="entry name" value="Rhodopsin 7-helix transmembrane proteins"/>
    <property type="match status" value="1"/>
</dbReference>
<evidence type="ECO:0000256" key="7">
    <source>
        <dbReference type="ARBA" id="ARBA00023170"/>
    </source>
</evidence>
<protein>
    <submittedName>
        <fullName evidence="12">Chemokine (C-C motif) receptor 2</fullName>
    </submittedName>
</protein>
<evidence type="ECO:0000256" key="1">
    <source>
        <dbReference type="ARBA" id="ARBA00004651"/>
    </source>
</evidence>
<dbReference type="PANTHER" id="PTHR10489:SF686">
    <property type="entry name" value="C-C CHEMOKINE RECEPTOR TYPE 5"/>
    <property type="match status" value="1"/>
</dbReference>
<feature type="domain" description="G-protein coupled receptors family 1 profile" evidence="11">
    <location>
        <begin position="50"/>
        <end position="299"/>
    </location>
</feature>
<feature type="transmembrane region" description="Helical" evidence="10">
    <location>
        <begin position="279"/>
        <end position="302"/>
    </location>
</feature>
<evidence type="ECO:0000313" key="13">
    <source>
        <dbReference type="Proteomes" id="UP000694546"/>
    </source>
</evidence>
<feature type="transmembrane region" description="Helical" evidence="10">
    <location>
        <begin position="38"/>
        <end position="59"/>
    </location>
</feature>
<evidence type="ECO:0000256" key="6">
    <source>
        <dbReference type="ARBA" id="ARBA00023136"/>
    </source>
</evidence>
<dbReference type="Pfam" id="PF00001">
    <property type="entry name" value="7tm_1"/>
    <property type="match status" value="1"/>
</dbReference>
<dbReference type="GO" id="GO:0019957">
    <property type="term" value="F:C-C chemokine binding"/>
    <property type="evidence" value="ECO:0007669"/>
    <property type="project" value="TreeGrafter"/>
</dbReference>
<accession>A0A8C5F4X5</accession>
<dbReference type="GO" id="GO:0060326">
    <property type="term" value="P:cell chemotaxis"/>
    <property type="evidence" value="ECO:0007669"/>
    <property type="project" value="TreeGrafter"/>
</dbReference>